<feature type="domain" description="SGNH" evidence="3">
    <location>
        <begin position="416"/>
        <end position="664"/>
    </location>
</feature>
<feature type="transmembrane region" description="Helical" evidence="1">
    <location>
        <begin position="171"/>
        <end position="190"/>
    </location>
</feature>
<dbReference type="GO" id="GO:0009103">
    <property type="term" value="P:lipopolysaccharide biosynthetic process"/>
    <property type="evidence" value="ECO:0007669"/>
    <property type="project" value="TreeGrafter"/>
</dbReference>
<feature type="domain" description="Acyltransferase 3" evidence="2">
    <location>
        <begin position="14"/>
        <end position="332"/>
    </location>
</feature>
<feature type="transmembrane region" description="Helical" evidence="1">
    <location>
        <begin position="250"/>
        <end position="269"/>
    </location>
</feature>
<sequence>MFCLFWGRMKYRSEIDGLRAVAVIPVILFHAGFGVFSGGYVGVDVFFVISGYLITMILLAEIEDGTFSIVRFYERRARRIVPALFVVVVACMPFAWMWMIPTQLRDFGQSVTAVVFFVSNFLFWNEAGGYFAPAAELKPLLHTWSLAVEEQYYLFAPLSLAVLWRFGRRTVFWLVVATAVLSLLATEWGWRYAPRANFFLPQFRIWEILAGSICGFLATRHAPRPNNLLSALGLAMIVLAIFAFDENTPFPSFYALLPVVGTALIVMFAHKGTYVARLLSARALVGIGLISYSAYLWHQPLFAFARIRSLAEPEPELMMALAALSVGLAYVSWRFVEQPFRRRKPALLPTRRAVFVASTAAGVLLASVGTYANVSKGIPSRLASIEKGSREEKLIASAGRPMADKGCDRSGVPEGVGALCPIYQPTNPQRRILIVGDSHSHALLPAFAGVGEHNTVYWMGAASCPPIIGVSVHGGLYELGLCEELARRELQAAKEGMFDIVVLVSRWSFYPVGLKNKVLISREGATRYPSQADAHEAFAEKLPETVRQYLELGVTVVLVDQIPEQKVLPQKVLEQAALLGLRGGLDDEAFEQAIWETSTTVENAKARLAFTRGELEKLRGDKVWVLSFDDQFERDGRYVWGDRNGAFYSDQDHLSVHGNAFLKDNVTAAFEEIARTLRRP</sequence>
<dbReference type="GO" id="GO:0016020">
    <property type="term" value="C:membrane"/>
    <property type="evidence" value="ECO:0007669"/>
    <property type="project" value="TreeGrafter"/>
</dbReference>
<protein>
    <submittedName>
        <fullName evidence="4">Acyltransferase</fullName>
    </submittedName>
</protein>
<evidence type="ECO:0000259" key="2">
    <source>
        <dbReference type="Pfam" id="PF01757"/>
    </source>
</evidence>
<evidence type="ECO:0000256" key="1">
    <source>
        <dbReference type="SAM" id="Phobius"/>
    </source>
</evidence>
<evidence type="ECO:0000313" key="5">
    <source>
        <dbReference type="Proteomes" id="UP001143370"/>
    </source>
</evidence>
<dbReference type="EMBL" id="BSFJ01000020">
    <property type="protein sequence ID" value="GLK73122.1"/>
    <property type="molecule type" value="Genomic_DNA"/>
</dbReference>
<feature type="transmembrane region" description="Helical" evidence="1">
    <location>
        <begin position="353"/>
        <end position="372"/>
    </location>
</feature>
<accession>A0A9W6N0L2</accession>
<dbReference type="InterPro" id="IPR002656">
    <property type="entry name" value="Acyl_transf_3_dom"/>
</dbReference>
<feature type="transmembrane region" description="Helical" evidence="1">
    <location>
        <begin position="83"/>
        <end position="101"/>
    </location>
</feature>
<dbReference type="AlphaFoldDB" id="A0A9W6N0L2"/>
<gene>
    <name evidence="4" type="ORF">GCM10017643_32380</name>
</gene>
<keyword evidence="1" id="KW-0812">Transmembrane</keyword>
<keyword evidence="4" id="KW-0012">Acyltransferase</keyword>
<proteinExistence type="predicted"/>
<feature type="transmembrane region" description="Helical" evidence="1">
    <location>
        <begin position="226"/>
        <end position="244"/>
    </location>
</feature>
<evidence type="ECO:0000259" key="3">
    <source>
        <dbReference type="Pfam" id="PF19040"/>
    </source>
</evidence>
<dbReference type="Pfam" id="PF19040">
    <property type="entry name" value="SGNH"/>
    <property type="match status" value="1"/>
</dbReference>
<evidence type="ECO:0000313" key="4">
    <source>
        <dbReference type="EMBL" id="GLK73122.1"/>
    </source>
</evidence>
<dbReference type="GO" id="GO:0016747">
    <property type="term" value="F:acyltransferase activity, transferring groups other than amino-acyl groups"/>
    <property type="evidence" value="ECO:0007669"/>
    <property type="project" value="InterPro"/>
</dbReference>
<feature type="transmembrane region" description="Helical" evidence="1">
    <location>
        <begin position="202"/>
        <end position="219"/>
    </location>
</feature>
<name>A0A9W6N0L2_9HYPH</name>
<feature type="transmembrane region" description="Helical" evidence="1">
    <location>
        <begin position="45"/>
        <end position="62"/>
    </location>
</feature>
<dbReference type="PANTHER" id="PTHR23028">
    <property type="entry name" value="ACETYLTRANSFERASE"/>
    <property type="match status" value="1"/>
</dbReference>
<keyword evidence="1" id="KW-0472">Membrane</keyword>
<keyword evidence="1" id="KW-1133">Transmembrane helix</keyword>
<dbReference type="Pfam" id="PF01757">
    <property type="entry name" value="Acyl_transf_3"/>
    <property type="match status" value="1"/>
</dbReference>
<reference evidence="4" key="1">
    <citation type="journal article" date="2014" name="Int. J. Syst. Evol. Microbiol.">
        <title>Complete genome sequence of Corynebacterium casei LMG S-19264T (=DSM 44701T), isolated from a smear-ripened cheese.</title>
        <authorList>
            <consortium name="US DOE Joint Genome Institute (JGI-PGF)"/>
            <person name="Walter F."/>
            <person name="Albersmeier A."/>
            <person name="Kalinowski J."/>
            <person name="Ruckert C."/>
        </authorList>
    </citation>
    <scope>NUCLEOTIDE SEQUENCE</scope>
    <source>
        <strain evidence="4">VKM B-2484</strain>
    </source>
</reference>
<feature type="transmembrane region" description="Helical" evidence="1">
    <location>
        <begin position="317"/>
        <end position="333"/>
    </location>
</feature>
<dbReference type="PANTHER" id="PTHR23028:SF53">
    <property type="entry name" value="ACYL_TRANSF_3 DOMAIN-CONTAINING PROTEIN"/>
    <property type="match status" value="1"/>
</dbReference>
<feature type="transmembrane region" description="Helical" evidence="1">
    <location>
        <begin position="281"/>
        <end position="297"/>
    </location>
</feature>
<organism evidence="4 5">
    <name type="scientific">Ancylobacter dichloromethanicus</name>
    <dbReference type="NCBI Taxonomy" id="518825"/>
    <lineage>
        <taxon>Bacteria</taxon>
        <taxon>Pseudomonadati</taxon>
        <taxon>Pseudomonadota</taxon>
        <taxon>Alphaproteobacteria</taxon>
        <taxon>Hyphomicrobiales</taxon>
        <taxon>Xanthobacteraceae</taxon>
        <taxon>Ancylobacter</taxon>
    </lineage>
</organism>
<keyword evidence="5" id="KW-1185">Reference proteome</keyword>
<reference evidence="4" key="2">
    <citation type="submission" date="2023-01" db="EMBL/GenBank/DDBJ databases">
        <authorList>
            <person name="Sun Q."/>
            <person name="Evtushenko L."/>
        </authorList>
    </citation>
    <scope>NUCLEOTIDE SEQUENCE</scope>
    <source>
        <strain evidence="4">VKM B-2484</strain>
    </source>
</reference>
<keyword evidence="4" id="KW-0808">Transferase</keyword>
<dbReference type="Proteomes" id="UP001143370">
    <property type="component" value="Unassembled WGS sequence"/>
</dbReference>
<feature type="transmembrane region" description="Helical" evidence="1">
    <location>
        <begin position="107"/>
        <end position="124"/>
    </location>
</feature>
<comment type="caution">
    <text evidence="4">The sequence shown here is derived from an EMBL/GenBank/DDBJ whole genome shotgun (WGS) entry which is preliminary data.</text>
</comment>
<feature type="transmembrane region" description="Helical" evidence="1">
    <location>
        <begin position="20"/>
        <end position="39"/>
    </location>
</feature>
<dbReference type="InterPro" id="IPR050879">
    <property type="entry name" value="Acyltransferase_3"/>
</dbReference>
<dbReference type="InterPro" id="IPR043968">
    <property type="entry name" value="SGNH"/>
</dbReference>